<protein>
    <recommendedName>
        <fullName evidence="8">GRF-type domain-containing protein</fullName>
    </recommendedName>
</protein>
<evidence type="ECO:0000259" key="8">
    <source>
        <dbReference type="PROSITE" id="PS51999"/>
    </source>
</evidence>
<keyword evidence="4 7" id="KW-0863">Zinc-finger</keyword>
<dbReference type="InterPro" id="IPR010666">
    <property type="entry name" value="Znf_GRF"/>
</dbReference>
<evidence type="ECO:0000313" key="9">
    <source>
        <dbReference type="EMBL" id="KAB1213322.1"/>
    </source>
</evidence>
<gene>
    <name evidence="9" type="ORF">CJ030_MR5G003608</name>
</gene>
<dbReference type="PANTHER" id="PTHR46128:SF211">
    <property type="entry name" value="PENTACOTRIPEPTIDE-REPEAT REGION OF PRORP DOMAIN-CONTAINING PROTEIN"/>
    <property type="match status" value="1"/>
</dbReference>
<dbReference type="Pfam" id="PF13041">
    <property type="entry name" value="PPR_2"/>
    <property type="match status" value="1"/>
</dbReference>
<keyword evidence="3" id="KW-0677">Repeat</keyword>
<evidence type="ECO:0000256" key="1">
    <source>
        <dbReference type="ARBA" id="ARBA00007626"/>
    </source>
</evidence>
<proteinExistence type="inferred from homology"/>
<evidence type="ECO:0000256" key="7">
    <source>
        <dbReference type="PROSITE-ProRule" id="PRU01343"/>
    </source>
</evidence>
<feature type="domain" description="GRF-type" evidence="8">
    <location>
        <begin position="88"/>
        <end position="131"/>
    </location>
</feature>
<dbReference type="Gene3D" id="1.25.40.10">
    <property type="entry name" value="Tetratricopeptide repeat domain"/>
    <property type="match status" value="1"/>
</dbReference>
<evidence type="ECO:0000256" key="5">
    <source>
        <dbReference type="ARBA" id="ARBA00022833"/>
    </source>
</evidence>
<organism evidence="9 10">
    <name type="scientific">Morella rubra</name>
    <name type="common">Chinese bayberry</name>
    <dbReference type="NCBI Taxonomy" id="262757"/>
    <lineage>
        <taxon>Eukaryota</taxon>
        <taxon>Viridiplantae</taxon>
        <taxon>Streptophyta</taxon>
        <taxon>Embryophyta</taxon>
        <taxon>Tracheophyta</taxon>
        <taxon>Spermatophyta</taxon>
        <taxon>Magnoliopsida</taxon>
        <taxon>eudicotyledons</taxon>
        <taxon>Gunneridae</taxon>
        <taxon>Pentapetalae</taxon>
        <taxon>rosids</taxon>
        <taxon>fabids</taxon>
        <taxon>Fagales</taxon>
        <taxon>Myricaceae</taxon>
        <taxon>Morella</taxon>
    </lineage>
</organism>
<dbReference type="InterPro" id="IPR002885">
    <property type="entry name" value="PPR_rpt"/>
</dbReference>
<dbReference type="PROSITE" id="PS51999">
    <property type="entry name" value="ZF_GRF"/>
    <property type="match status" value="1"/>
</dbReference>
<reference evidence="9 10" key="1">
    <citation type="journal article" date="2019" name="Plant Biotechnol. J.">
        <title>The red bayberry genome and genetic basis of sex determination.</title>
        <authorList>
            <person name="Jia H.M."/>
            <person name="Jia H.J."/>
            <person name="Cai Q.L."/>
            <person name="Wang Y."/>
            <person name="Zhao H.B."/>
            <person name="Yang W.F."/>
            <person name="Wang G.Y."/>
            <person name="Li Y.H."/>
            <person name="Zhan D.L."/>
            <person name="Shen Y.T."/>
            <person name="Niu Q.F."/>
            <person name="Chang L."/>
            <person name="Qiu J."/>
            <person name="Zhao L."/>
            <person name="Xie H.B."/>
            <person name="Fu W.Y."/>
            <person name="Jin J."/>
            <person name="Li X.W."/>
            <person name="Jiao Y."/>
            <person name="Zhou C.C."/>
            <person name="Tu T."/>
            <person name="Chai C.Y."/>
            <person name="Gao J.L."/>
            <person name="Fan L.J."/>
            <person name="van de Weg E."/>
            <person name="Wang J.Y."/>
            <person name="Gao Z.S."/>
        </authorList>
    </citation>
    <scope>NUCLEOTIDE SEQUENCE [LARGE SCALE GENOMIC DNA]</scope>
    <source>
        <tissue evidence="9">Leaves</tissue>
    </source>
</reference>
<evidence type="ECO:0000256" key="4">
    <source>
        <dbReference type="ARBA" id="ARBA00022771"/>
    </source>
</evidence>
<name>A0A6A1VK59_9ROSI</name>
<dbReference type="PANTHER" id="PTHR46128">
    <property type="entry name" value="MITOCHONDRIAL GROUP I INTRON SPLICING FACTOR CCM1"/>
    <property type="match status" value="1"/>
</dbReference>
<sequence>MSGFFSDVVTYSSIMYGLCKHERLVEAKVLLMETEKMGVNPNHVSYTILLDSLLKARRAIEAFMIQNQMHDFTMFCQDESRLDLITRCDCGLRAPFRTSWTDINLGRRFFDCALYNGKSKLCGFFFWFDPRTCPRGMEVEPHLMKKIKDLRGEMALLKRSHQA</sequence>
<keyword evidence="2" id="KW-0479">Metal-binding</keyword>
<dbReference type="Proteomes" id="UP000516437">
    <property type="component" value="Chromosome 5"/>
</dbReference>
<evidence type="ECO:0000313" key="10">
    <source>
        <dbReference type="Proteomes" id="UP000516437"/>
    </source>
</evidence>
<evidence type="ECO:0000256" key="6">
    <source>
        <dbReference type="PROSITE-ProRule" id="PRU00708"/>
    </source>
</evidence>
<evidence type="ECO:0000256" key="3">
    <source>
        <dbReference type="ARBA" id="ARBA00022737"/>
    </source>
</evidence>
<evidence type="ECO:0000256" key="2">
    <source>
        <dbReference type="ARBA" id="ARBA00022723"/>
    </source>
</evidence>
<feature type="repeat" description="PPR" evidence="6">
    <location>
        <begin position="7"/>
        <end position="41"/>
    </location>
</feature>
<dbReference type="InterPro" id="IPR050872">
    <property type="entry name" value="PPR_P_subfamily"/>
</dbReference>
<accession>A0A6A1VK59</accession>
<dbReference type="PROSITE" id="PS51375">
    <property type="entry name" value="PPR"/>
    <property type="match status" value="1"/>
</dbReference>
<comment type="similarity">
    <text evidence="1">Belongs to the PPR family. P subfamily.</text>
</comment>
<dbReference type="OrthoDB" id="2822301at2759"/>
<dbReference type="AlphaFoldDB" id="A0A6A1VK59"/>
<dbReference type="Pfam" id="PF06839">
    <property type="entry name" value="Zn_ribbon_GRF"/>
    <property type="match status" value="1"/>
</dbReference>
<dbReference type="GO" id="GO:0008270">
    <property type="term" value="F:zinc ion binding"/>
    <property type="evidence" value="ECO:0007669"/>
    <property type="project" value="UniProtKB-KW"/>
</dbReference>
<dbReference type="NCBIfam" id="TIGR00756">
    <property type="entry name" value="PPR"/>
    <property type="match status" value="2"/>
</dbReference>
<keyword evidence="10" id="KW-1185">Reference proteome</keyword>
<dbReference type="InterPro" id="IPR011990">
    <property type="entry name" value="TPR-like_helical_dom_sf"/>
</dbReference>
<keyword evidence="5" id="KW-0862">Zinc</keyword>
<comment type="caution">
    <text evidence="9">The sequence shown here is derived from an EMBL/GenBank/DDBJ whole genome shotgun (WGS) entry which is preliminary data.</text>
</comment>
<dbReference type="EMBL" id="RXIC02000023">
    <property type="protein sequence ID" value="KAB1213322.1"/>
    <property type="molecule type" value="Genomic_DNA"/>
</dbReference>